<dbReference type="InterPro" id="IPR005552">
    <property type="entry name" value="Scramblase"/>
</dbReference>
<dbReference type="PANTHER" id="PTHR23248:SF9">
    <property type="entry name" value="PHOSPHOLIPID SCRAMBLASE"/>
    <property type="match status" value="1"/>
</dbReference>
<keyword evidence="2" id="KW-1185">Reference proteome</keyword>
<dbReference type="InterPro" id="IPR025659">
    <property type="entry name" value="Tubby-like_C"/>
</dbReference>
<proteinExistence type="predicted"/>
<comment type="caution">
    <text evidence="1">The sequence shown here is derived from an EMBL/GenBank/DDBJ whole genome shotgun (WGS) entry which is preliminary data.</text>
</comment>
<evidence type="ECO:0000313" key="2">
    <source>
        <dbReference type="Proteomes" id="UP001165685"/>
    </source>
</evidence>
<organism evidence="1 2">
    <name type="scientific">Nocardiopsis suaedae</name>
    <dbReference type="NCBI Taxonomy" id="3018444"/>
    <lineage>
        <taxon>Bacteria</taxon>
        <taxon>Bacillati</taxon>
        <taxon>Actinomycetota</taxon>
        <taxon>Actinomycetes</taxon>
        <taxon>Streptosporangiales</taxon>
        <taxon>Nocardiopsidaceae</taxon>
        <taxon>Nocardiopsis</taxon>
    </lineage>
</organism>
<reference evidence="1" key="1">
    <citation type="submission" date="2023-01" db="EMBL/GenBank/DDBJ databases">
        <title>Draft genome sequence of Nocardiopsis sp. LSu2-4 isolated from halophytes.</title>
        <authorList>
            <person name="Duangmal K."/>
            <person name="Chantavorakit T."/>
        </authorList>
    </citation>
    <scope>NUCLEOTIDE SEQUENCE</scope>
    <source>
        <strain evidence="1">LSu2-4</strain>
    </source>
</reference>
<evidence type="ECO:0000313" key="1">
    <source>
        <dbReference type="EMBL" id="MDA2805878.1"/>
    </source>
</evidence>
<dbReference type="SUPFAM" id="SSF54518">
    <property type="entry name" value="Tubby C-terminal domain-like"/>
    <property type="match status" value="1"/>
</dbReference>
<dbReference type="Proteomes" id="UP001165685">
    <property type="component" value="Unassembled WGS sequence"/>
</dbReference>
<protein>
    <submittedName>
        <fullName evidence="1">Phospholipid scramblase-related protein</fullName>
    </submittedName>
</protein>
<dbReference type="RefSeq" id="WP_270678528.1">
    <property type="nucleotide sequence ID" value="NZ_JAQFWP010000026.1"/>
</dbReference>
<accession>A0ABT4TME8</accession>
<dbReference type="EMBL" id="JAQFWP010000026">
    <property type="protein sequence ID" value="MDA2805878.1"/>
    <property type="molecule type" value="Genomic_DNA"/>
</dbReference>
<dbReference type="Pfam" id="PF03803">
    <property type="entry name" value="Scramblase"/>
    <property type="match status" value="1"/>
</dbReference>
<gene>
    <name evidence="1" type="ORF">O4U47_15280</name>
</gene>
<sequence>MDLFNTVPIVVKQPKRFFVDESEYYCYDAHGRLAAHIHEVGLSGGMKALRFVAENTAGFARKLMVNDAWGQPRLYIEKSWAMFTATTTIAYPDGRPIGYIDQDFKLFKASFRLLDAWKQPVGTVRGNFGAFEFQILDNNEHEVGRVDRNFPNLGEFFTAADSYQVWQRYPSLPDPLKTLAVASGIAIDLVLLEGKR</sequence>
<name>A0ABT4TME8_9ACTN</name>
<dbReference type="PANTHER" id="PTHR23248">
    <property type="entry name" value="PHOSPHOLIPID SCRAMBLASE-RELATED"/>
    <property type="match status" value="1"/>
</dbReference>